<comment type="caution">
    <text evidence="4">The sequence shown here is derived from an EMBL/GenBank/DDBJ whole genome shotgun (WGS) entry which is preliminary data.</text>
</comment>
<organism evidence="4 6">
    <name type="scientific">Phytophthora infestans</name>
    <name type="common">Potato late blight agent</name>
    <name type="synonym">Botrytis infestans</name>
    <dbReference type="NCBI Taxonomy" id="4787"/>
    <lineage>
        <taxon>Eukaryota</taxon>
        <taxon>Sar</taxon>
        <taxon>Stramenopiles</taxon>
        <taxon>Oomycota</taxon>
        <taxon>Peronosporomycetes</taxon>
        <taxon>Peronosporales</taxon>
        <taxon>Peronosporaceae</taxon>
        <taxon>Phytophthora</taxon>
    </lineage>
</organism>
<keyword evidence="6" id="KW-1185">Reference proteome</keyword>
<feature type="region of interest" description="Disordered" evidence="1">
    <location>
        <begin position="23"/>
        <end position="54"/>
    </location>
</feature>
<dbReference type="Gene3D" id="3.30.60.30">
    <property type="match status" value="1"/>
</dbReference>
<evidence type="ECO:0000313" key="6">
    <source>
        <dbReference type="Proteomes" id="UP000602510"/>
    </source>
</evidence>
<gene>
    <name evidence="4" type="ORF">GN244_ATG07933</name>
    <name evidence="5" type="ORF">GN958_ATG23391</name>
</gene>
<dbReference type="CDD" id="cd00104">
    <property type="entry name" value="KAZAL_FS"/>
    <property type="match status" value="1"/>
</dbReference>
<protein>
    <submittedName>
        <fullName evidence="4">Kazal-type serine protease inhibitor domain</fullName>
    </submittedName>
</protein>
<dbReference type="EMBL" id="WSZM01000160">
    <property type="protein sequence ID" value="KAF4039840.1"/>
    <property type="molecule type" value="Genomic_DNA"/>
</dbReference>
<dbReference type="AlphaFoldDB" id="A0A833T594"/>
<dbReference type="EMBL" id="JAACNO010003269">
    <property type="protein sequence ID" value="KAF4127411.1"/>
    <property type="molecule type" value="Genomic_DNA"/>
</dbReference>
<feature type="compositionally biased region" description="Polar residues" evidence="1">
    <location>
        <begin position="35"/>
        <end position="46"/>
    </location>
</feature>
<name>A0A833T594_PHYIN</name>
<keyword evidence="2" id="KW-0732">Signal</keyword>
<reference evidence="4" key="1">
    <citation type="submission" date="2020-04" db="EMBL/GenBank/DDBJ databases">
        <title>Hybrid Assembly of Korean Phytophthora infestans isolates.</title>
        <authorList>
            <person name="Prokchorchik M."/>
            <person name="Lee Y."/>
            <person name="Seo J."/>
            <person name="Cho J.-H."/>
            <person name="Park Y.-E."/>
            <person name="Jang D.-C."/>
            <person name="Im J.-S."/>
            <person name="Choi J.-G."/>
            <person name="Park H.-J."/>
            <person name="Lee G.-B."/>
            <person name="Lee Y.-G."/>
            <person name="Hong S.-Y."/>
            <person name="Cho K."/>
            <person name="Sohn K.H."/>
        </authorList>
    </citation>
    <scope>NUCLEOTIDE SEQUENCE</scope>
    <source>
        <strain evidence="4">KR_1_A1</strain>
        <strain evidence="5">KR_2_A2</strain>
    </source>
</reference>
<dbReference type="SUPFAM" id="SSF100895">
    <property type="entry name" value="Kazal-type serine protease inhibitors"/>
    <property type="match status" value="1"/>
</dbReference>
<dbReference type="Proteomes" id="UP000602510">
    <property type="component" value="Unassembled WGS sequence"/>
</dbReference>
<accession>A0A833T594</accession>
<feature type="chain" id="PRO_5032920818" evidence="2">
    <location>
        <begin position="20"/>
        <end position="112"/>
    </location>
</feature>
<dbReference type="InterPro" id="IPR036058">
    <property type="entry name" value="Kazal_dom_sf"/>
</dbReference>
<evidence type="ECO:0000259" key="3">
    <source>
        <dbReference type="Pfam" id="PF07648"/>
    </source>
</evidence>
<evidence type="ECO:0000256" key="2">
    <source>
        <dbReference type="SAM" id="SignalP"/>
    </source>
</evidence>
<dbReference type="InterPro" id="IPR002350">
    <property type="entry name" value="Kazal_dom"/>
</dbReference>
<feature type="domain" description="Kazal-like" evidence="3">
    <location>
        <begin position="64"/>
        <end position="101"/>
    </location>
</feature>
<evidence type="ECO:0000313" key="5">
    <source>
        <dbReference type="EMBL" id="KAF4127411.1"/>
    </source>
</evidence>
<sequence>MKSIVGLVAAFFAITSASAYSPGKVTGSVVDHSTDSTSGSMDTPTQALSASGSSLSADVDDMDCSGACMQVDAPVLGDDGIWYTNACEMRMAKCEKSGKKARTQREALRLAI</sequence>
<evidence type="ECO:0000256" key="1">
    <source>
        <dbReference type="SAM" id="MobiDB-lite"/>
    </source>
</evidence>
<dbReference type="Pfam" id="PF07648">
    <property type="entry name" value="Kazal_2"/>
    <property type="match status" value="1"/>
</dbReference>
<proteinExistence type="predicted"/>
<dbReference type="Proteomes" id="UP000704712">
    <property type="component" value="Unassembled WGS sequence"/>
</dbReference>
<evidence type="ECO:0000313" key="4">
    <source>
        <dbReference type="EMBL" id="KAF4039840.1"/>
    </source>
</evidence>
<feature type="signal peptide" evidence="2">
    <location>
        <begin position="1"/>
        <end position="19"/>
    </location>
</feature>